<sequence length="116" mass="11847">MLEIAIAIFEIVLGQTGIHDGDGAAAECNVLKREKVVAIAAAGGGGNALKVGWQLSGGLSAPHLPLTFLPIAVVAVVAVVNQRNGDGAYEGIAAAIVAVNPEWTKPITLAAYMFKL</sequence>
<dbReference type="EMBL" id="JXJN01020652">
    <property type="status" value="NOT_ANNOTATED_CDS"/>
    <property type="molecule type" value="Genomic_DNA"/>
</dbReference>
<evidence type="ECO:0000313" key="2">
    <source>
        <dbReference type="Proteomes" id="UP000092460"/>
    </source>
</evidence>
<name>A0A1B0BUF4_9MUSC</name>
<reference evidence="2" key="1">
    <citation type="submission" date="2015-01" db="EMBL/GenBank/DDBJ databases">
        <authorList>
            <person name="Aksoy S."/>
            <person name="Warren W."/>
            <person name="Wilson R.K."/>
        </authorList>
    </citation>
    <scope>NUCLEOTIDE SEQUENCE [LARGE SCALE GENOMIC DNA]</scope>
    <source>
        <strain evidence="2">IAEA</strain>
    </source>
</reference>
<evidence type="ECO:0000313" key="1">
    <source>
        <dbReference type="EnsemblMetazoa" id="GPPI040862-PA"/>
    </source>
</evidence>
<accession>A0A1B0BUF4</accession>
<dbReference type="EnsemblMetazoa" id="GPPI040862-RA">
    <property type="protein sequence ID" value="GPPI040862-PA"/>
    <property type="gene ID" value="GPPI040862"/>
</dbReference>
<dbReference type="AlphaFoldDB" id="A0A1B0BUF4"/>
<proteinExistence type="predicted"/>
<keyword evidence="2" id="KW-1185">Reference proteome</keyword>
<organism evidence="1 2">
    <name type="scientific">Glossina palpalis gambiensis</name>
    <dbReference type="NCBI Taxonomy" id="67801"/>
    <lineage>
        <taxon>Eukaryota</taxon>
        <taxon>Metazoa</taxon>
        <taxon>Ecdysozoa</taxon>
        <taxon>Arthropoda</taxon>
        <taxon>Hexapoda</taxon>
        <taxon>Insecta</taxon>
        <taxon>Pterygota</taxon>
        <taxon>Neoptera</taxon>
        <taxon>Endopterygota</taxon>
        <taxon>Diptera</taxon>
        <taxon>Brachycera</taxon>
        <taxon>Muscomorpha</taxon>
        <taxon>Hippoboscoidea</taxon>
        <taxon>Glossinidae</taxon>
        <taxon>Glossina</taxon>
    </lineage>
</organism>
<reference evidence="1" key="2">
    <citation type="submission" date="2020-05" db="UniProtKB">
        <authorList>
            <consortium name="EnsemblMetazoa"/>
        </authorList>
    </citation>
    <scope>IDENTIFICATION</scope>
    <source>
        <strain evidence="1">IAEA</strain>
    </source>
</reference>
<dbReference type="VEuPathDB" id="VectorBase:GPPI040862"/>
<dbReference type="EMBL" id="JXJN01020651">
    <property type="status" value="NOT_ANNOTATED_CDS"/>
    <property type="molecule type" value="Genomic_DNA"/>
</dbReference>
<dbReference type="Proteomes" id="UP000092460">
    <property type="component" value="Unassembled WGS sequence"/>
</dbReference>
<protein>
    <submittedName>
        <fullName evidence="1">Uncharacterized protein</fullName>
    </submittedName>
</protein>
<dbReference type="EMBL" id="JXJN01020653">
    <property type="status" value="NOT_ANNOTATED_CDS"/>
    <property type="molecule type" value="Genomic_DNA"/>
</dbReference>